<keyword evidence="4" id="KW-1185">Reference proteome</keyword>
<dbReference type="Proteomes" id="UP000241158">
    <property type="component" value="Unassembled WGS sequence"/>
</dbReference>
<reference evidence="4" key="1">
    <citation type="submission" date="2017-11" db="EMBL/GenBank/DDBJ databases">
        <authorList>
            <person name="Kuznetsova I."/>
            <person name="Sazanova A."/>
            <person name="Chirak E."/>
            <person name="Safronova V."/>
            <person name="Willems A."/>
        </authorList>
    </citation>
    <scope>NUCLEOTIDE SEQUENCE [LARGE SCALE GENOMIC DNA]</scope>
    <source>
        <strain evidence="4">PEPV15</strain>
    </source>
</reference>
<gene>
    <name evidence="3" type="ORF">CU100_00970</name>
</gene>
<dbReference type="EMBL" id="PGGN01000001">
    <property type="protein sequence ID" value="PSH59398.1"/>
    <property type="molecule type" value="Genomic_DNA"/>
</dbReference>
<dbReference type="InterPro" id="IPR003746">
    <property type="entry name" value="DUF167"/>
</dbReference>
<evidence type="ECO:0000256" key="1">
    <source>
        <dbReference type="ARBA" id="ARBA00010364"/>
    </source>
</evidence>
<dbReference type="GO" id="GO:0005737">
    <property type="term" value="C:cytoplasm"/>
    <property type="evidence" value="ECO:0007669"/>
    <property type="project" value="TreeGrafter"/>
</dbReference>
<dbReference type="Pfam" id="PF02594">
    <property type="entry name" value="DUF167"/>
    <property type="match status" value="1"/>
</dbReference>
<evidence type="ECO:0000313" key="3">
    <source>
        <dbReference type="EMBL" id="PSH59398.1"/>
    </source>
</evidence>
<dbReference type="OrthoDB" id="9801972at2"/>
<accession>A0A2P7AYV6</accession>
<dbReference type="Gene3D" id="3.30.1200.10">
    <property type="entry name" value="YggU-like"/>
    <property type="match status" value="1"/>
</dbReference>
<dbReference type="SMART" id="SM01152">
    <property type="entry name" value="DUF167"/>
    <property type="match status" value="1"/>
</dbReference>
<comment type="caution">
    <text evidence="3">The sequence shown here is derived from an EMBL/GenBank/DDBJ whole genome shotgun (WGS) entry which is preliminary data.</text>
</comment>
<dbReference type="SUPFAM" id="SSF69786">
    <property type="entry name" value="YggU-like"/>
    <property type="match status" value="1"/>
</dbReference>
<evidence type="ECO:0000256" key="2">
    <source>
        <dbReference type="HAMAP-Rule" id="MF_00634"/>
    </source>
</evidence>
<organism evidence="3 4">
    <name type="scientific">Phyllobacterium endophyticum</name>
    <dbReference type="NCBI Taxonomy" id="1149773"/>
    <lineage>
        <taxon>Bacteria</taxon>
        <taxon>Pseudomonadati</taxon>
        <taxon>Pseudomonadota</taxon>
        <taxon>Alphaproteobacteria</taxon>
        <taxon>Hyphomicrobiales</taxon>
        <taxon>Phyllobacteriaceae</taxon>
        <taxon>Phyllobacterium</taxon>
    </lineage>
</organism>
<evidence type="ECO:0000313" key="4">
    <source>
        <dbReference type="Proteomes" id="UP000241158"/>
    </source>
</evidence>
<proteinExistence type="inferred from homology"/>
<dbReference type="InterPro" id="IPR036591">
    <property type="entry name" value="YggU-like_sf"/>
</dbReference>
<dbReference type="AlphaFoldDB" id="A0A2P7AYV6"/>
<protein>
    <recommendedName>
        <fullName evidence="2">UPF0235 protein CU100_00970</fullName>
    </recommendedName>
</protein>
<dbReference type="HAMAP" id="MF_00634">
    <property type="entry name" value="UPF0235"/>
    <property type="match status" value="1"/>
</dbReference>
<dbReference type="PANTHER" id="PTHR13420:SF7">
    <property type="entry name" value="UPF0235 PROTEIN C15ORF40"/>
    <property type="match status" value="1"/>
</dbReference>
<dbReference type="PANTHER" id="PTHR13420">
    <property type="entry name" value="UPF0235 PROTEIN C15ORF40"/>
    <property type="match status" value="1"/>
</dbReference>
<dbReference type="RefSeq" id="WP_106714697.1">
    <property type="nucleotide sequence ID" value="NZ_JACHXT010000002.1"/>
</dbReference>
<dbReference type="NCBIfam" id="TIGR00251">
    <property type="entry name" value="DUF167 family protein"/>
    <property type="match status" value="1"/>
</dbReference>
<sequence length="106" mass="11659">MALWFREELDGIILFVRLTPRSAKDAIKGIKAAESGRYHLQVRVRAVPEDGKANLALVRLLSKWLDVAVRDMTIVSGATSRLKHIKISGDAEELALKLAALAPPET</sequence>
<comment type="similarity">
    <text evidence="1 2">Belongs to the UPF0235 family.</text>
</comment>
<name>A0A2P7AYV6_9HYPH</name>